<evidence type="ECO:0000256" key="3">
    <source>
        <dbReference type="ARBA" id="ARBA00022618"/>
    </source>
</evidence>
<dbReference type="FunFam" id="1.10.472.10:FF:000001">
    <property type="entry name" value="G2/mitotic-specific cyclin"/>
    <property type="match status" value="1"/>
</dbReference>
<accession>A0A7S3PMZ8</accession>
<dbReference type="SUPFAM" id="SSF47954">
    <property type="entry name" value="Cyclin-like"/>
    <property type="match status" value="2"/>
</dbReference>
<dbReference type="GO" id="GO:0010468">
    <property type="term" value="P:regulation of gene expression"/>
    <property type="evidence" value="ECO:0007669"/>
    <property type="project" value="TreeGrafter"/>
</dbReference>
<dbReference type="InterPro" id="IPR004367">
    <property type="entry name" value="Cyclin_C-dom"/>
</dbReference>
<dbReference type="GO" id="GO:0000307">
    <property type="term" value="C:cyclin-dependent protein kinase holoenzyme complex"/>
    <property type="evidence" value="ECO:0007669"/>
    <property type="project" value="TreeGrafter"/>
</dbReference>
<dbReference type="AlphaFoldDB" id="A0A7S3PMZ8"/>
<evidence type="ECO:0000256" key="8">
    <source>
        <dbReference type="ARBA" id="ARBA00023127"/>
    </source>
</evidence>
<dbReference type="PANTHER" id="PTHR24056">
    <property type="entry name" value="CELL DIVISION PROTEIN KINASE"/>
    <property type="match status" value="1"/>
</dbReference>
<dbReference type="GO" id="GO:0000082">
    <property type="term" value="P:G1/S transition of mitotic cell cycle"/>
    <property type="evidence" value="ECO:0007669"/>
    <property type="project" value="TreeGrafter"/>
</dbReference>
<dbReference type="Pfam" id="PF02984">
    <property type="entry name" value="Cyclin_C"/>
    <property type="match status" value="1"/>
</dbReference>
<evidence type="ECO:0000256" key="4">
    <source>
        <dbReference type="ARBA" id="ARBA00022679"/>
    </source>
</evidence>
<dbReference type="GO" id="GO:0005524">
    <property type="term" value="F:ATP binding"/>
    <property type="evidence" value="ECO:0007669"/>
    <property type="project" value="UniProtKB-KW"/>
</dbReference>
<dbReference type="Gene3D" id="1.10.472.10">
    <property type="entry name" value="Cyclin-like"/>
    <property type="match status" value="2"/>
</dbReference>
<keyword evidence="2" id="KW-0723">Serine/threonine-protein kinase</keyword>
<dbReference type="Gene3D" id="1.10.510.10">
    <property type="entry name" value="Transferase(Phosphotransferase) domain 1"/>
    <property type="match status" value="1"/>
</dbReference>
<dbReference type="SUPFAM" id="SSF56112">
    <property type="entry name" value="Protein kinase-like (PK-like)"/>
    <property type="match status" value="1"/>
</dbReference>
<feature type="region of interest" description="Disordered" evidence="14">
    <location>
        <begin position="148"/>
        <end position="204"/>
    </location>
</feature>
<dbReference type="SMART" id="SM00220">
    <property type="entry name" value="S_TKc"/>
    <property type="match status" value="1"/>
</dbReference>
<evidence type="ECO:0000256" key="5">
    <source>
        <dbReference type="ARBA" id="ARBA00022741"/>
    </source>
</evidence>
<dbReference type="GO" id="GO:0005737">
    <property type="term" value="C:cytoplasm"/>
    <property type="evidence" value="ECO:0007669"/>
    <property type="project" value="TreeGrafter"/>
</dbReference>
<evidence type="ECO:0000256" key="2">
    <source>
        <dbReference type="ARBA" id="ARBA00022527"/>
    </source>
</evidence>
<organism evidence="16">
    <name type="scientific">Aplanochytrium stocchinoi</name>
    <dbReference type="NCBI Taxonomy" id="215587"/>
    <lineage>
        <taxon>Eukaryota</taxon>
        <taxon>Sar</taxon>
        <taxon>Stramenopiles</taxon>
        <taxon>Bigyra</taxon>
        <taxon>Labyrinthulomycetes</taxon>
        <taxon>Thraustochytrida</taxon>
        <taxon>Thraustochytriidae</taxon>
        <taxon>Aplanochytrium</taxon>
    </lineage>
</organism>
<keyword evidence="9" id="KW-0131">Cell cycle</keyword>
<dbReference type="InterPro" id="IPR013763">
    <property type="entry name" value="Cyclin-like_dom"/>
</dbReference>
<protein>
    <recommendedName>
        <fullName evidence="11">Cyclin-dependent kinase 2 homolog</fullName>
        <ecNumber evidence="1">2.7.11.22</ecNumber>
    </recommendedName>
    <alternativeName>
        <fullName evidence="12">Cell division control protein 2 homolog</fullName>
    </alternativeName>
    <alternativeName>
        <fullName evidence="13">cdc2-related kinase 2</fullName>
    </alternativeName>
</protein>
<keyword evidence="3" id="KW-0132">Cell division</keyword>
<dbReference type="PANTHER" id="PTHR24056:SF254">
    <property type="entry name" value="CYCLIN-DEPENDENT KINASE 2"/>
    <property type="match status" value="1"/>
</dbReference>
<dbReference type="InterPro" id="IPR000719">
    <property type="entry name" value="Prot_kinase_dom"/>
</dbReference>
<evidence type="ECO:0000256" key="11">
    <source>
        <dbReference type="ARBA" id="ARBA00039612"/>
    </source>
</evidence>
<dbReference type="InterPro" id="IPR050108">
    <property type="entry name" value="CDK"/>
</dbReference>
<evidence type="ECO:0000256" key="7">
    <source>
        <dbReference type="ARBA" id="ARBA00022840"/>
    </source>
</evidence>
<dbReference type="GO" id="GO:0007165">
    <property type="term" value="P:signal transduction"/>
    <property type="evidence" value="ECO:0007669"/>
    <property type="project" value="TreeGrafter"/>
</dbReference>
<evidence type="ECO:0000256" key="10">
    <source>
        <dbReference type="ARBA" id="ARBA00038543"/>
    </source>
</evidence>
<dbReference type="GO" id="GO:0010389">
    <property type="term" value="P:regulation of G2/M transition of mitotic cell cycle"/>
    <property type="evidence" value="ECO:0007669"/>
    <property type="project" value="TreeGrafter"/>
</dbReference>
<keyword evidence="5" id="KW-0547">Nucleotide-binding</keyword>
<sequence>MSDFALVRSTSIPLRQYTSEVVTLWYRAPEVLMGGRYFAAVDMWSVGCVFAEMALGKPLFPGICEIDQLFQIFSKLGTPDEETWEGFKKMPFYSFPFPNWKPKPLHLLFPNLEKDGADLLGRMLDVNPDRRITAEDALKHPYFDSIKQQQEEDPNSNPYNGKDANNITSLSTNIGNRRVAKGNRGGLGAASVTQSDAKNQKGKHRKTNNYSLVVHEQLGLNKKSLHFSCWQWARTASKRSKLRQLPGLADPAYLISYYRYLKQLESQLFPLKNHILLHNQISENSTPSANNNTGIAEGGNVNNNDIAEGQSSTAGTVSSNTNTDGDQSQLQNILQPVHRAMLVDWLVEVIDVFEMSLRSVFLAVNYTDRYLSAERVKRQDFQLLGATCLHIASKCEDVSYIGVEDLVICADKVYHAEDVLKLEEKVLTTLDFHLAVPTVIDFLNAFVQRLWYEENDDDNLTVQVGLDGELYSTHPSDDISIPAQQKNEVTEKKHGAKGEYVPKRMVPTTKANFLARYLSELSLQESGFLVEMPSKTAAAALVLALYYVDIPIYDARVKAITGYSIAQLKTCLIKLKRTHLEAGTTSQLVVIKKRYEKEQFKEVADIVPKSLEKLINKADNISSPYNRGVDSKKK</sequence>
<keyword evidence="7" id="KW-0067">ATP-binding</keyword>
<dbReference type="GO" id="GO:0030332">
    <property type="term" value="F:cyclin binding"/>
    <property type="evidence" value="ECO:0007669"/>
    <property type="project" value="TreeGrafter"/>
</dbReference>
<evidence type="ECO:0000256" key="13">
    <source>
        <dbReference type="ARBA" id="ARBA00042858"/>
    </source>
</evidence>
<evidence type="ECO:0000256" key="14">
    <source>
        <dbReference type="SAM" id="MobiDB-lite"/>
    </source>
</evidence>
<feature type="region of interest" description="Disordered" evidence="14">
    <location>
        <begin position="284"/>
        <end position="328"/>
    </location>
</feature>
<dbReference type="SMART" id="SM01332">
    <property type="entry name" value="Cyclin_C"/>
    <property type="match status" value="1"/>
</dbReference>
<proteinExistence type="predicted"/>
<dbReference type="PROSITE" id="PS50011">
    <property type="entry name" value="PROTEIN_KINASE_DOM"/>
    <property type="match status" value="1"/>
</dbReference>
<keyword evidence="6" id="KW-0418">Kinase</keyword>
<keyword evidence="8" id="KW-0195">Cyclin</keyword>
<dbReference type="Pfam" id="PF00134">
    <property type="entry name" value="Cyclin_N"/>
    <property type="match status" value="1"/>
</dbReference>
<dbReference type="EC" id="2.7.11.22" evidence="1"/>
<evidence type="ECO:0000256" key="6">
    <source>
        <dbReference type="ARBA" id="ARBA00022777"/>
    </source>
</evidence>
<evidence type="ECO:0000256" key="9">
    <source>
        <dbReference type="ARBA" id="ARBA00023306"/>
    </source>
</evidence>
<evidence type="ECO:0000256" key="12">
    <source>
        <dbReference type="ARBA" id="ARBA00041902"/>
    </source>
</evidence>
<dbReference type="GO" id="GO:0051301">
    <property type="term" value="P:cell division"/>
    <property type="evidence" value="ECO:0007669"/>
    <property type="project" value="UniProtKB-KW"/>
</dbReference>
<evidence type="ECO:0000313" key="16">
    <source>
        <dbReference type="EMBL" id="CAE0444754.1"/>
    </source>
</evidence>
<keyword evidence="4" id="KW-0808">Transferase</keyword>
<comment type="subunit">
    <text evidence="10">May form a complex composed of at least the catalytic subunit CRK2 and a cyclin.</text>
</comment>
<dbReference type="GO" id="GO:0005634">
    <property type="term" value="C:nucleus"/>
    <property type="evidence" value="ECO:0007669"/>
    <property type="project" value="TreeGrafter"/>
</dbReference>
<feature type="domain" description="Protein kinase" evidence="15">
    <location>
        <begin position="1"/>
        <end position="143"/>
    </location>
</feature>
<dbReference type="GO" id="GO:0004693">
    <property type="term" value="F:cyclin-dependent protein serine/threonine kinase activity"/>
    <property type="evidence" value="ECO:0007669"/>
    <property type="project" value="UniProtKB-EC"/>
</dbReference>
<name>A0A7S3PMZ8_9STRA</name>
<dbReference type="Pfam" id="PF00069">
    <property type="entry name" value="Pkinase"/>
    <property type="match status" value="1"/>
</dbReference>
<dbReference type="SMART" id="SM00385">
    <property type="entry name" value="CYCLIN"/>
    <property type="match status" value="2"/>
</dbReference>
<dbReference type="InterPro" id="IPR036915">
    <property type="entry name" value="Cyclin-like_sf"/>
</dbReference>
<feature type="compositionally biased region" description="Polar residues" evidence="14">
    <location>
        <begin position="155"/>
        <end position="175"/>
    </location>
</feature>
<dbReference type="InterPro" id="IPR011009">
    <property type="entry name" value="Kinase-like_dom_sf"/>
</dbReference>
<dbReference type="EMBL" id="HBIN01019388">
    <property type="protein sequence ID" value="CAE0444754.1"/>
    <property type="molecule type" value="Transcribed_RNA"/>
</dbReference>
<gene>
    <name evidence="16" type="ORF">ASTO00021_LOCUS14795</name>
</gene>
<reference evidence="16" key="1">
    <citation type="submission" date="2021-01" db="EMBL/GenBank/DDBJ databases">
        <authorList>
            <person name="Corre E."/>
            <person name="Pelletier E."/>
            <person name="Niang G."/>
            <person name="Scheremetjew M."/>
            <person name="Finn R."/>
            <person name="Kale V."/>
            <person name="Holt S."/>
            <person name="Cochrane G."/>
            <person name="Meng A."/>
            <person name="Brown T."/>
            <person name="Cohen L."/>
        </authorList>
    </citation>
    <scope>NUCLEOTIDE SEQUENCE</scope>
    <source>
        <strain evidence="16">GSBS06</strain>
    </source>
</reference>
<evidence type="ECO:0000259" key="15">
    <source>
        <dbReference type="PROSITE" id="PS50011"/>
    </source>
</evidence>
<evidence type="ECO:0000256" key="1">
    <source>
        <dbReference type="ARBA" id="ARBA00012425"/>
    </source>
</evidence>
<dbReference type="InterPro" id="IPR006671">
    <property type="entry name" value="Cyclin_N"/>
</dbReference>